<evidence type="ECO:0000259" key="5">
    <source>
        <dbReference type="PROSITE" id="PS50089"/>
    </source>
</evidence>
<dbReference type="OrthoDB" id="3838338at2759"/>
<dbReference type="EMBL" id="UYRW01001605">
    <property type="protein sequence ID" value="VDK79142.1"/>
    <property type="molecule type" value="Genomic_DNA"/>
</dbReference>
<keyword evidence="7" id="KW-1185">Reference proteome</keyword>
<organism evidence="8">
    <name type="scientific">Onchocerca ochengi</name>
    <name type="common">Filarial nematode worm</name>
    <dbReference type="NCBI Taxonomy" id="42157"/>
    <lineage>
        <taxon>Eukaryota</taxon>
        <taxon>Metazoa</taxon>
        <taxon>Ecdysozoa</taxon>
        <taxon>Nematoda</taxon>
        <taxon>Chromadorea</taxon>
        <taxon>Rhabditida</taxon>
        <taxon>Spirurina</taxon>
        <taxon>Spiruromorpha</taxon>
        <taxon>Filarioidea</taxon>
        <taxon>Onchocercidae</taxon>
        <taxon>Onchocerca</taxon>
    </lineage>
</organism>
<dbReference type="WBParaSite" id="nOo.2.0.1.t05743-RA">
    <property type="protein sequence ID" value="nOo.2.0.1.t05743-RA"/>
    <property type="gene ID" value="nOo.2.0.1.g05743"/>
</dbReference>
<feature type="compositionally biased region" description="Basic and acidic residues" evidence="4">
    <location>
        <begin position="641"/>
        <end position="650"/>
    </location>
</feature>
<evidence type="ECO:0000313" key="6">
    <source>
        <dbReference type="EMBL" id="VDK79142.1"/>
    </source>
</evidence>
<keyword evidence="1 3" id="KW-0479">Metal-binding</keyword>
<feature type="compositionally biased region" description="Basic and acidic residues" evidence="4">
    <location>
        <begin position="15"/>
        <end position="27"/>
    </location>
</feature>
<dbReference type="GO" id="GO:0072344">
    <property type="term" value="P:rescue of stalled ribosome"/>
    <property type="evidence" value="ECO:0007669"/>
    <property type="project" value="InterPro"/>
</dbReference>
<dbReference type="AlphaFoldDB" id="A0A182ECE9"/>
<evidence type="ECO:0000313" key="8">
    <source>
        <dbReference type="WBParaSite" id="nOo.2.0.1.t05743-RA"/>
    </source>
</evidence>
<dbReference type="PROSITE" id="PS50089">
    <property type="entry name" value="ZF_RING_2"/>
    <property type="match status" value="1"/>
</dbReference>
<dbReference type="Proteomes" id="UP000271087">
    <property type="component" value="Unassembled WGS sequence"/>
</dbReference>
<keyword evidence="1 3" id="KW-0863">Zinc-finger</keyword>
<feature type="compositionally biased region" description="Pro residues" evidence="4">
    <location>
        <begin position="829"/>
        <end position="839"/>
    </location>
</feature>
<keyword evidence="2" id="KW-0862">Zinc</keyword>
<dbReference type="PROSITE" id="PS00028">
    <property type="entry name" value="ZINC_FINGER_C2H2_1"/>
    <property type="match status" value="1"/>
</dbReference>
<feature type="compositionally biased region" description="Basic and acidic residues" evidence="4">
    <location>
        <begin position="67"/>
        <end position="79"/>
    </location>
</feature>
<evidence type="ECO:0000256" key="2">
    <source>
        <dbReference type="ARBA" id="ARBA00022833"/>
    </source>
</evidence>
<evidence type="ECO:0000313" key="7">
    <source>
        <dbReference type="Proteomes" id="UP000271087"/>
    </source>
</evidence>
<dbReference type="InterPro" id="IPR013087">
    <property type="entry name" value="Znf_C2H2_type"/>
</dbReference>
<evidence type="ECO:0000256" key="1">
    <source>
        <dbReference type="ARBA" id="ARBA00022771"/>
    </source>
</evidence>
<dbReference type="SUPFAM" id="SSF57850">
    <property type="entry name" value="RING/U-box"/>
    <property type="match status" value="1"/>
</dbReference>
<feature type="compositionally biased region" description="Basic and acidic residues" evidence="4">
    <location>
        <begin position="697"/>
        <end position="716"/>
    </location>
</feature>
<gene>
    <name evidence="6" type="ORF">NOO_LOCUS5743</name>
</gene>
<dbReference type="GO" id="GO:0016567">
    <property type="term" value="P:protein ubiquitination"/>
    <property type="evidence" value="ECO:0007669"/>
    <property type="project" value="TreeGrafter"/>
</dbReference>
<name>A0A182ECE9_ONCOC</name>
<reference evidence="6 7" key="2">
    <citation type="submission" date="2018-08" db="EMBL/GenBank/DDBJ databases">
        <authorList>
            <person name="Laetsch R D."/>
            <person name="Stevens L."/>
            <person name="Kumar S."/>
            <person name="Blaxter L. M."/>
        </authorList>
    </citation>
    <scope>NUCLEOTIDE SEQUENCE [LARGE SCALE GENOMIC DNA]</scope>
</reference>
<dbReference type="PANTHER" id="PTHR22938">
    <property type="entry name" value="ZINC FINGER PROTEIN 598"/>
    <property type="match status" value="1"/>
</dbReference>
<feature type="compositionally biased region" description="Basic residues" evidence="4">
    <location>
        <begin position="32"/>
        <end position="45"/>
    </location>
</feature>
<accession>A0A182ECE9</accession>
<dbReference type="STRING" id="42157.A0A182ECE9"/>
<feature type="region of interest" description="Disordered" evidence="4">
    <location>
        <begin position="1"/>
        <end position="79"/>
    </location>
</feature>
<feature type="region of interest" description="Disordered" evidence="4">
    <location>
        <begin position="675"/>
        <end position="741"/>
    </location>
</feature>
<evidence type="ECO:0000256" key="4">
    <source>
        <dbReference type="SAM" id="MobiDB-lite"/>
    </source>
</evidence>
<dbReference type="InterPro" id="IPR001841">
    <property type="entry name" value="Znf_RING"/>
</dbReference>
<feature type="domain" description="RING-type" evidence="5">
    <location>
        <begin position="112"/>
        <end position="152"/>
    </location>
</feature>
<dbReference type="GO" id="GO:0061630">
    <property type="term" value="F:ubiquitin protein ligase activity"/>
    <property type="evidence" value="ECO:0007669"/>
    <property type="project" value="InterPro"/>
</dbReference>
<dbReference type="SMART" id="SM00355">
    <property type="entry name" value="ZnF_C2H2"/>
    <property type="match status" value="4"/>
</dbReference>
<evidence type="ECO:0000256" key="3">
    <source>
        <dbReference type="PROSITE-ProRule" id="PRU00175"/>
    </source>
</evidence>
<dbReference type="GO" id="GO:0008270">
    <property type="term" value="F:zinc ion binding"/>
    <property type="evidence" value="ECO:0007669"/>
    <property type="project" value="UniProtKB-KW"/>
</dbReference>
<sequence length="879" mass="99132">MSELKVAAKRSNYTADREIRDNEHARQESTNSRRRNMIGHFGRGRGRVERMYQRDGPSRSGFHKTSSGRDGHDPKSRKYVTRDPKYYERLFVGTSNRSDHAGIKFRGESTECDICCRESDLFAIGPCLHPICIECGIRLRILCGNETCPKCRTVIDVLYFVPFPGDWSNYQIPLQCVEHKDAVKHKIKLADEYVAKCYENYLSHQCLLCEKKGEKRVFETFAQLNQHVYMVHRFEFCDICVENLNLFTYERKFYSHLDLERHLEYGDSDDKSFKGHPQCLFCEKRFLDEEFRYRHLRKEHFFCQICDADGRSNYFFSEHKDLLSHYRAKHIICEEGECLHLGIAFRTDTELKLHKSRDHAAGPQILNLDFHFSDRNSAGPSRGGRITHSARSTFSSKQNIPKIGVIPHEQPSRENKPAVHKNNISTVSSAESELTGSSFPNCFSQFTLQGSDFPRLDKSTRISEASNLVSSSQDNKSVAKPQEVTNANSVKVASNSNEPNAVSSRSWFIDDDEQFPPPRTHLSTLSKVQTENGNTESFVTDKVEIESSSRISAIESSWSKTMKKPMSLSNVASALALSDFPKLPESSVTKSVNNLLPGSVWAKKNRSVMQAPPRQLNLSSAASVTRNISGKNKQLPQPDLWPRESVPEKWEDAEDSSVMGSLPKMTLKDIVIIKDTPSKKKEGKKNKNKQQNNSTKKQNEQLSEGKKREVEDKTIDEFVDPFPSLSGHTHHENEAEESSITKPAFSLSKLLSSTFSVLNSMTIKEDKNEHAETNATNSVNESTIDISSSKAFPELGEGSEGKVFRKQAEIIEKHPYDLGSPPGLCLDLAPPPGFGPPPGFDNTAFSEVQVSSSTAIKSSDESVEVNVSKEVKHDSLLYT</sequence>
<dbReference type="PANTHER" id="PTHR22938:SF0">
    <property type="entry name" value="E3 UBIQUITIN-PROTEIN LIGASE ZNF598"/>
    <property type="match status" value="1"/>
</dbReference>
<dbReference type="InterPro" id="IPR044288">
    <property type="entry name" value="ZNF598/HEL2"/>
</dbReference>
<feature type="compositionally biased region" description="Basic and acidic residues" evidence="4">
    <location>
        <begin position="46"/>
        <end position="57"/>
    </location>
</feature>
<protein>
    <submittedName>
        <fullName evidence="8">RING-type E3 ubiquitin transferase</fullName>
    </submittedName>
</protein>
<feature type="region of interest" description="Disordered" evidence="4">
    <location>
        <begin position="628"/>
        <end position="661"/>
    </location>
</feature>
<proteinExistence type="predicted"/>
<dbReference type="GO" id="GO:0043022">
    <property type="term" value="F:ribosome binding"/>
    <property type="evidence" value="ECO:0007669"/>
    <property type="project" value="TreeGrafter"/>
</dbReference>
<dbReference type="Pfam" id="PF25447">
    <property type="entry name" value="RING_ZNF598"/>
    <property type="match status" value="1"/>
</dbReference>
<reference evidence="8" key="1">
    <citation type="submission" date="2016-06" db="UniProtKB">
        <authorList>
            <consortium name="WormBaseParasite"/>
        </authorList>
    </citation>
    <scope>IDENTIFICATION</scope>
</reference>
<feature type="region of interest" description="Disordered" evidence="4">
    <location>
        <begin position="822"/>
        <end position="842"/>
    </location>
</feature>